<accession>A0A9D2GTD7</accession>
<sequence>MTQNNTRYAAYTGLFTTLIIIGAFIKIPVPVIPFTLQFLFVALAGLLLGPKYGSLSVALYAALGLAGLPVFTSGGGITYVLFPTFGYIIGFIVCAFAAGLISSKLKPSTKNYFIAAFSGLIILHIIGIPYYYIISKYVIDLNLTFKEIFLFCFVYTVPADFLLCIAAARIAFKLKPFINKENKDDETN</sequence>
<reference evidence="4" key="1">
    <citation type="journal article" date="2021" name="PeerJ">
        <title>Extensive microbial diversity within the chicken gut microbiome revealed by metagenomics and culture.</title>
        <authorList>
            <person name="Gilroy R."/>
            <person name="Ravi A."/>
            <person name="Getino M."/>
            <person name="Pursley I."/>
            <person name="Horton D.L."/>
            <person name="Alikhan N.F."/>
            <person name="Baker D."/>
            <person name="Gharbi K."/>
            <person name="Hall N."/>
            <person name="Watson M."/>
            <person name="Adriaenssens E.M."/>
            <person name="Foster-Nyarko E."/>
            <person name="Jarju S."/>
            <person name="Secka A."/>
            <person name="Antonio M."/>
            <person name="Oren A."/>
            <person name="Chaudhuri R.R."/>
            <person name="La Ragione R."/>
            <person name="Hildebrand F."/>
            <person name="Pallen M.J."/>
        </authorList>
    </citation>
    <scope>NUCLEOTIDE SEQUENCE</scope>
    <source>
        <strain evidence="4">ChiW4-1371</strain>
    </source>
</reference>
<evidence type="ECO:0000313" key="5">
    <source>
        <dbReference type="Proteomes" id="UP000824176"/>
    </source>
</evidence>
<dbReference type="PIRSF" id="PIRSF016661">
    <property type="entry name" value="BioY"/>
    <property type="match status" value="1"/>
</dbReference>
<comment type="subcellular location">
    <subcellularLocation>
        <location evidence="2">Cell membrane</location>
        <topology evidence="2">Multi-pass membrane protein</topology>
    </subcellularLocation>
</comment>
<evidence type="ECO:0000313" key="4">
    <source>
        <dbReference type="EMBL" id="HIZ88809.1"/>
    </source>
</evidence>
<feature type="transmembrane region" description="Helical" evidence="3">
    <location>
        <begin position="148"/>
        <end position="172"/>
    </location>
</feature>
<keyword evidence="3" id="KW-1133">Transmembrane helix</keyword>
<keyword evidence="3" id="KW-0812">Transmembrane</keyword>
<feature type="transmembrane region" description="Helical" evidence="3">
    <location>
        <begin position="77"/>
        <end position="100"/>
    </location>
</feature>
<comment type="similarity">
    <text evidence="1 2">Belongs to the BioY family.</text>
</comment>
<dbReference type="InterPro" id="IPR003784">
    <property type="entry name" value="BioY"/>
</dbReference>
<protein>
    <recommendedName>
        <fullName evidence="2">Biotin transporter</fullName>
    </recommendedName>
</protein>
<proteinExistence type="inferred from homology"/>
<keyword evidence="2" id="KW-0813">Transport</keyword>
<dbReference type="PANTHER" id="PTHR34295">
    <property type="entry name" value="BIOTIN TRANSPORTER BIOY"/>
    <property type="match status" value="1"/>
</dbReference>
<gene>
    <name evidence="4" type="ORF">H9804_02595</name>
</gene>
<dbReference type="AlphaFoldDB" id="A0A9D2GTD7"/>
<keyword evidence="2 3" id="KW-0472">Membrane</keyword>
<evidence type="ECO:0000256" key="2">
    <source>
        <dbReference type="PIRNR" id="PIRNR016661"/>
    </source>
</evidence>
<feature type="transmembrane region" description="Helical" evidence="3">
    <location>
        <begin position="55"/>
        <end position="71"/>
    </location>
</feature>
<feature type="transmembrane region" description="Helical" evidence="3">
    <location>
        <begin position="7"/>
        <end position="25"/>
    </location>
</feature>
<keyword evidence="2" id="KW-1003">Cell membrane</keyword>
<dbReference type="PANTHER" id="PTHR34295:SF1">
    <property type="entry name" value="BIOTIN TRANSPORTER BIOY"/>
    <property type="match status" value="1"/>
</dbReference>
<dbReference type="Pfam" id="PF02632">
    <property type="entry name" value="BioY"/>
    <property type="match status" value="1"/>
</dbReference>
<dbReference type="Gene3D" id="1.10.1760.20">
    <property type="match status" value="1"/>
</dbReference>
<evidence type="ECO:0000256" key="1">
    <source>
        <dbReference type="ARBA" id="ARBA00010692"/>
    </source>
</evidence>
<dbReference type="Proteomes" id="UP000824176">
    <property type="component" value="Unassembled WGS sequence"/>
</dbReference>
<evidence type="ECO:0000256" key="3">
    <source>
        <dbReference type="SAM" id="Phobius"/>
    </source>
</evidence>
<dbReference type="GO" id="GO:0015225">
    <property type="term" value="F:biotin transmembrane transporter activity"/>
    <property type="evidence" value="ECO:0007669"/>
    <property type="project" value="UniProtKB-UniRule"/>
</dbReference>
<feature type="transmembrane region" description="Helical" evidence="3">
    <location>
        <begin position="112"/>
        <end position="133"/>
    </location>
</feature>
<feature type="transmembrane region" description="Helical" evidence="3">
    <location>
        <begin position="31"/>
        <end position="48"/>
    </location>
</feature>
<dbReference type="EMBL" id="DXAQ01000037">
    <property type="protein sequence ID" value="HIZ88809.1"/>
    <property type="molecule type" value="Genomic_DNA"/>
</dbReference>
<reference evidence="4" key="2">
    <citation type="submission" date="2021-04" db="EMBL/GenBank/DDBJ databases">
        <authorList>
            <person name="Gilroy R."/>
        </authorList>
    </citation>
    <scope>NUCLEOTIDE SEQUENCE</scope>
    <source>
        <strain evidence="4">ChiW4-1371</strain>
    </source>
</reference>
<comment type="caution">
    <text evidence="4">The sequence shown here is derived from an EMBL/GenBank/DDBJ whole genome shotgun (WGS) entry which is preliminary data.</text>
</comment>
<dbReference type="GO" id="GO:0005886">
    <property type="term" value="C:plasma membrane"/>
    <property type="evidence" value="ECO:0007669"/>
    <property type="project" value="UniProtKB-SubCell"/>
</dbReference>
<organism evidence="4 5">
    <name type="scientific">Candidatus Mucispirillum faecigallinarum</name>
    <dbReference type="NCBI Taxonomy" id="2838699"/>
    <lineage>
        <taxon>Bacteria</taxon>
        <taxon>Pseudomonadati</taxon>
        <taxon>Deferribacterota</taxon>
        <taxon>Deferribacteres</taxon>
        <taxon>Deferribacterales</taxon>
        <taxon>Mucispirillaceae</taxon>
        <taxon>Mucispirillum</taxon>
    </lineage>
</organism>
<name>A0A9D2GTD7_9BACT</name>